<dbReference type="InterPro" id="IPR050988">
    <property type="entry name" value="Mannitol_DH/Oxidoreductase"/>
</dbReference>
<dbReference type="SUPFAM" id="SSF51735">
    <property type="entry name" value="NAD(P)-binding Rossmann-fold domains"/>
    <property type="match status" value="1"/>
</dbReference>
<dbReference type="InterPro" id="IPR013131">
    <property type="entry name" value="Mannitol_DH_N"/>
</dbReference>
<comment type="catalytic activity">
    <reaction evidence="6">
        <text>D-mannitol 1-phosphate + NAD(+) = beta-D-fructose 6-phosphate + NADH + H(+)</text>
        <dbReference type="Rhea" id="RHEA:19661"/>
        <dbReference type="ChEBI" id="CHEBI:15378"/>
        <dbReference type="ChEBI" id="CHEBI:57540"/>
        <dbReference type="ChEBI" id="CHEBI:57634"/>
        <dbReference type="ChEBI" id="CHEBI:57945"/>
        <dbReference type="ChEBI" id="CHEBI:61381"/>
        <dbReference type="EC" id="1.1.1.17"/>
    </reaction>
</comment>
<dbReference type="EMBL" id="JAKGSI010000001">
    <property type="protein sequence ID" value="MCF4006233.1"/>
    <property type="molecule type" value="Genomic_DNA"/>
</dbReference>
<dbReference type="InterPro" id="IPR023027">
    <property type="entry name" value="Mannitol_DH_CS"/>
</dbReference>
<organism evidence="9 10">
    <name type="scientific">Corynebacterium uropygiale</name>
    <dbReference type="NCBI Taxonomy" id="1775911"/>
    <lineage>
        <taxon>Bacteria</taxon>
        <taxon>Bacillati</taxon>
        <taxon>Actinomycetota</taxon>
        <taxon>Actinomycetes</taxon>
        <taxon>Mycobacteriales</taxon>
        <taxon>Corynebacteriaceae</taxon>
        <taxon>Corynebacterium</taxon>
    </lineage>
</organism>
<dbReference type="PRINTS" id="PR00084">
    <property type="entry name" value="MTLDHDRGNASE"/>
</dbReference>
<reference evidence="9" key="1">
    <citation type="submission" date="2022-01" db="EMBL/GenBank/DDBJ databases">
        <title>Corynebacterium sp. nov isolated from isolated from the feces of the greater white-fronted geese (Anser albifrons) at Poyang Lake, PR China.</title>
        <authorList>
            <person name="Liu Q."/>
        </authorList>
    </citation>
    <scope>NUCLEOTIDE SEQUENCE</scope>
    <source>
        <strain evidence="9">JCM 32435</strain>
    </source>
</reference>
<dbReference type="GO" id="GO:0019594">
    <property type="term" value="P:mannitol metabolic process"/>
    <property type="evidence" value="ECO:0007669"/>
    <property type="project" value="InterPro"/>
</dbReference>
<name>A0A9X1QQZ5_9CORY</name>
<keyword evidence="5" id="KW-0520">NAD</keyword>
<evidence type="ECO:0000313" key="9">
    <source>
        <dbReference type="EMBL" id="MCF4006233.1"/>
    </source>
</evidence>
<dbReference type="InterPro" id="IPR013118">
    <property type="entry name" value="Mannitol_DH_C"/>
</dbReference>
<protein>
    <recommendedName>
        <fullName evidence="3">Mannitol-1-phosphate 5-dehydrogenase</fullName>
        <ecNumber evidence="2">1.1.1.17</ecNumber>
    </recommendedName>
</protein>
<dbReference type="Pfam" id="PF01232">
    <property type="entry name" value="Mannitol_dh"/>
    <property type="match status" value="1"/>
</dbReference>
<dbReference type="InterPro" id="IPR008927">
    <property type="entry name" value="6-PGluconate_DH-like_C_sf"/>
</dbReference>
<dbReference type="Pfam" id="PF08125">
    <property type="entry name" value="Mannitol_dh_C"/>
    <property type="match status" value="1"/>
</dbReference>
<evidence type="ECO:0000313" key="10">
    <source>
        <dbReference type="Proteomes" id="UP001139336"/>
    </source>
</evidence>
<comment type="similarity">
    <text evidence="1">Belongs to the mannitol dehydrogenase family.</text>
</comment>
<dbReference type="InterPro" id="IPR000669">
    <property type="entry name" value="Mannitol_DH"/>
</dbReference>
<dbReference type="PANTHER" id="PTHR43362">
    <property type="entry name" value="MANNITOL DEHYDROGENASE DSF1-RELATED"/>
    <property type="match status" value="1"/>
</dbReference>
<evidence type="ECO:0000256" key="5">
    <source>
        <dbReference type="ARBA" id="ARBA00023027"/>
    </source>
</evidence>
<dbReference type="PROSITE" id="PS00974">
    <property type="entry name" value="MANNITOL_DHGENASE"/>
    <property type="match status" value="1"/>
</dbReference>
<keyword evidence="10" id="KW-1185">Reference proteome</keyword>
<dbReference type="GO" id="GO:0008926">
    <property type="term" value="F:mannitol-1-phosphate 5-dehydrogenase activity"/>
    <property type="evidence" value="ECO:0007669"/>
    <property type="project" value="UniProtKB-EC"/>
</dbReference>
<evidence type="ECO:0000256" key="6">
    <source>
        <dbReference type="ARBA" id="ARBA00048615"/>
    </source>
</evidence>
<dbReference type="RefSeq" id="WP_236118002.1">
    <property type="nucleotide sequence ID" value="NZ_JAKGSI010000001.1"/>
</dbReference>
<evidence type="ECO:0000256" key="1">
    <source>
        <dbReference type="ARBA" id="ARBA00006541"/>
    </source>
</evidence>
<dbReference type="Gene3D" id="1.10.1040.10">
    <property type="entry name" value="N-(1-d-carboxylethyl)-l-norvaline Dehydrogenase, domain 2"/>
    <property type="match status" value="1"/>
</dbReference>
<evidence type="ECO:0000256" key="2">
    <source>
        <dbReference type="ARBA" id="ARBA00012939"/>
    </source>
</evidence>
<dbReference type="InterPro" id="IPR013328">
    <property type="entry name" value="6PGD_dom2"/>
</dbReference>
<dbReference type="Proteomes" id="UP001139336">
    <property type="component" value="Unassembled WGS sequence"/>
</dbReference>
<feature type="domain" description="Mannitol dehydrogenase C-terminal" evidence="8">
    <location>
        <begin position="263"/>
        <end position="452"/>
    </location>
</feature>
<dbReference type="SUPFAM" id="SSF48179">
    <property type="entry name" value="6-phosphogluconate dehydrogenase C-terminal domain-like"/>
    <property type="match status" value="1"/>
</dbReference>
<accession>A0A9X1QQZ5</accession>
<dbReference type="Gene3D" id="3.40.50.720">
    <property type="entry name" value="NAD(P)-binding Rossmann-like Domain"/>
    <property type="match status" value="1"/>
</dbReference>
<sequence>MSKNIVHFGVGNFHRAHQAVYLQDLHDKGEAQEWRIIGVGVLDHDRAMKDALAAHGYRYSLVLKAPSGEWTRREIRSITDMLVAPDEPQAVRDLLASPETALVTLTITEGGYNINDETGEFRRHSPAAMRDAEDPEHPTTVFGYIVQALRRRRTTGLPPFTVLSCDNLPGNGAIVRSAVLAQAEMSDPELAEWIANHVAFPNSMVDRITPVTTSQVREEITTRYGIEEQWPVSAEPFCQWVIEDNFCHERPAFEHVGADLVKDVQPYELMKLRLLNASHQILAHLGRPLGLTFAHEAATDPDIVAFTRLYLKREACPTLATLPGCDVEAYIDTLFERFANAAIADTLARLAQDASDRMPKFILGTIRDNIDAGRAIDLGAGVCAAWAYGCRGMTENGEELPVEDSHAEELVSAAKAADHGETLAFAHISSVFGDLAVDPAFSAAYTDAYESLQTLGMRAWIRSFSEAVSRPSA</sequence>
<comment type="caution">
    <text evidence="9">The sequence shown here is derived from an EMBL/GenBank/DDBJ whole genome shotgun (WGS) entry which is preliminary data.</text>
</comment>
<evidence type="ECO:0000259" key="8">
    <source>
        <dbReference type="Pfam" id="PF08125"/>
    </source>
</evidence>
<feature type="domain" description="Mannitol dehydrogenase N-terminal" evidence="7">
    <location>
        <begin position="4"/>
        <end position="254"/>
    </location>
</feature>
<dbReference type="EC" id="1.1.1.17" evidence="2"/>
<keyword evidence="4" id="KW-0560">Oxidoreductase</keyword>
<dbReference type="InterPro" id="IPR036291">
    <property type="entry name" value="NAD(P)-bd_dom_sf"/>
</dbReference>
<proteinExistence type="inferred from homology"/>
<dbReference type="AlphaFoldDB" id="A0A9X1QQZ5"/>
<gene>
    <name evidence="9" type="ORF">L1O03_03450</name>
</gene>
<dbReference type="PANTHER" id="PTHR43362:SF1">
    <property type="entry name" value="MANNITOL DEHYDROGENASE 2-RELATED"/>
    <property type="match status" value="1"/>
</dbReference>
<evidence type="ECO:0000256" key="4">
    <source>
        <dbReference type="ARBA" id="ARBA00023002"/>
    </source>
</evidence>
<evidence type="ECO:0000256" key="3">
    <source>
        <dbReference type="ARBA" id="ARBA00016219"/>
    </source>
</evidence>
<evidence type="ECO:0000259" key="7">
    <source>
        <dbReference type="Pfam" id="PF01232"/>
    </source>
</evidence>